<dbReference type="PANTHER" id="PTHR38688">
    <property type="entry name" value="PYR_REDOX_2 DOMAIN-CONTAINING PROTEIN"/>
    <property type="match status" value="1"/>
</dbReference>
<dbReference type="InterPro" id="IPR053275">
    <property type="entry name" value="Agnestin_monoxygenase"/>
</dbReference>
<evidence type="ECO:0000313" key="2">
    <source>
        <dbReference type="Proteomes" id="UP001321749"/>
    </source>
</evidence>
<reference evidence="1" key="2">
    <citation type="submission" date="2023-06" db="EMBL/GenBank/DDBJ databases">
        <authorList>
            <consortium name="Lawrence Berkeley National Laboratory"/>
            <person name="Mondo S.J."/>
            <person name="Hensen N."/>
            <person name="Bonometti L."/>
            <person name="Westerberg I."/>
            <person name="Brannstrom I.O."/>
            <person name="Guillou S."/>
            <person name="Cros-Aarteil S."/>
            <person name="Calhoun S."/>
            <person name="Haridas S."/>
            <person name="Kuo A."/>
            <person name="Pangilinan J."/>
            <person name="Riley R."/>
            <person name="Labutti K."/>
            <person name="Andreopoulos B."/>
            <person name="Lipzen A."/>
            <person name="Chen C."/>
            <person name="Yanf M."/>
            <person name="Daum C."/>
            <person name="Ng V."/>
            <person name="Clum A."/>
            <person name="Steindorff A."/>
            <person name="Ohm R."/>
            <person name="Martin F."/>
            <person name="Silar P."/>
            <person name="Natvig D."/>
            <person name="Lalanne C."/>
            <person name="Gautier V."/>
            <person name="Ament-Velasquez S.L."/>
            <person name="Kruys A."/>
            <person name="Hutchinson M.I."/>
            <person name="Powell A.J."/>
            <person name="Barry K."/>
            <person name="Miller A.N."/>
            <person name="Grigoriev I.V."/>
            <person name="Debuchy R."/>
            <person name="Gladieux P."/>
            <person name="Thoren M.H."/>
            <person name="Johannesson H."/>
        </authorList>
    </citation>
    <scope>NUCLEOTIDE SEQUENCE</scope>
    <source>
        <strain evidence="1">PSN324</strain>
    </source>
</reference>
<keyword evidence="2" id="KW-1185">Reference proteome</keyword>
<sequence length="444" mass="48025">MSALHQRGCSLSANATILIRAAARQYRNTRNPCAPTFAVQFVRLSHDAAPTKAAAIVVGAGPAGIAVVGNLLENTKDGRIVWIDREFHGGRINHTYREVPGNTAVKLFVDYVKALEPFRDIYNSAGTPNAITALEELPQSGTCSLSYAGDMLNFITEGLRKHPRVESIKEQVRSAERDVTSSNWTVSASNNLPYASAPLLVYCTGSHPTEIEADYLPKRLNLDTALTPSRLSELLAEALSKGNGPPTIGVLGGSHSAILVLMNLYAIAKQQPEQIRIRWFPRSETLKYAEQRDGYILNDNTGLKGRAAEFARTNLDGDALATSPAGKFIERHVLLGSKDDQQKTLSSGLKGCTFLVQAIGYTRGKLPSTVVGGREVTGKGLKVNPRTGTLGEDGDGLYGAGIAFPEEVDTPEGGQEMAVGMWKFMKYLKRVVPEWVEKTGAGKR</sequence>
<evidence type="ECO:0000313" key="1">
    <source>
        <dbReference type="EMBL" id="KAK4460782.1"/>
    </source>
</evidence>
<proteinExistence type="predicted"/>
<organism evidence="1 2">
    <name type="scientific">Cladorrhinum samala</name>
    <dbReference type="NCBI Taxonomy" id="585594"/>
    <lineage>
        <taxon>Eukaryota</taxon>
        <taxon>Fungi</taxon>
        <taxon>Dikarya</taxon>
        <taxon>Ascomycota</taxon>
        <taxon>Pezizomycotina</taxon>
        <taxon>Sordariomycetes</taxon>
        <taxon>Sordariomycetidae</taxon>
        <taxon>Sordariales</taxon>
        <taxon>Podosporaceae</taxon>
        <taxon>Cladorrhinum</taxon>
    </lineage>
</organism>
<reference evidence="1" key="1">
    <citation type="journal article" date="2023" name="Mol. Phylogenet. Evol.">
        <title>Genome-scale phylogeny and comparative genomics of the fungal order Sordariales.</title>
        <authorList>
            <person name="Hensen N."/>
            <person name="Bonometti L."/>
            <person name="Westerberg I."/>
            <person name="Brannstrom I.O."/>
            <person name="Guillou S."/>
            <person name="Cros-Aarteil S."/>
            <person name="Calhoun S."/>
            <person name="Haridas S."/>
            <person name="Kuo A."/>
            <person name="Mondo S."/>
            <person name="Pangilinan J."/>
            <person name="Riley R."/>
            <person name="LaButti K."/>
            <person name="Andreopoulos B."/>
            <person name="Lipzen A."/>
            <person name="Chen C."/>
            <person name="Yan M."/>
            <person name="Daum C."/>
            <person name="Ng V."/>
            <person name="Clum A."/>
            <person name="Steindorff A."/>
            <person name="Ohm R.A."/>
            <person name="Martin F."/>
            <person name="Silar P."/>
            <person name="Natvig D.O."/>
            <person name="Lalanne C."/>
            <person name="Gautier V."/>
            <person name="Ament-Velasquez S.L."/>
            <person name="Kruys A."/>
            <person name="Hutchinson M.I."/>
            <person name="Powell A.J."/>
            <person name="Barry K."/>
            <person name="Miller A.N."/>
            <person name="Grigoriev I.V."/>
            <person name="Debuchy R."/>
            <person name="Gladieux P."/>
            <person name="Hiltunen Thoren M."/>
            <person name="Johannesson H."/>
        </authorList>
    </citation>
    <scope>NUCLEOTIDE SEQUENCE</scope>
    <source>
        <strain evidence="1">PSN324</strain>
    </source>
</reference>
<gene>
    <name evidence="1" type="ORF">QBC42DRAFT_228735</name>
</gene>
<dbReference type="SUPFAM" id="SSF51905">
    <property type="entry name" value="FAD/NAD(P)-binding domain"/>
    <property type="match status" value="1"/>
</dbReference>
<protein>
    <submittedName>
        <fullName evidence="1">Pyridine nucleotide-disulfide oxidoreductase-domain-containing protein</fullName>
    </submittedName>
</protein>
<accession>A0AAV9HJM2</accession>
<comment type="caution">
    <text evidence="1">The sequence shown here is derived from an EMBL/GenBank/DDBJ whole genome shotgun (WGS) entry which is preliminary data.</text>
</comment>
<name>A0AAV9HJM2_9PEZI</name>
<dbReference type="InterPro" id="IPR036188">
    <property type="entry name" value="FAD/NAD-bd_sf"/>
</dbReference>
<dbReference type="AlphaFoldDB" id="A0AAV9HJM2"/>
<dbReference type="PANTHER" id="PTHR38688:SF1">
    <property type="entry name" value="FAD_NAD(P)-BINDING DOMAIN-CONTAINING PROTEIN"/>
    <property type="match status" value="1"/>
</dbReference>
<dbReference type="EMBL" id="MU865004">
    <property type="protein sequence ID" value="KAK4460782.1"/>
    <property type="molecule type" value="Genomic_DNA"/>
</dbReference>
<dbReference type="Proteomes" id="UP001321749">
    <property type="component" value="Unassembled WGS sequence"/>
</dbReference>